<evidence type="ECO:0000256" key="6">
    <source>
        <dbReference type="ARBA" id="ARBA00022888"/>
    </source>
</evidence>
<keyword evidence="3" id="KW-0028">Amino-acid biosynthesis</keyword>
<keyword evidence="5" id="KW-0067">ATP-binding</keyword>
<dbReference type="PROSITE" id="PS51278">
    <property type="entry name" value="GATASE_TYPE_2"/>
    <property type="match status" value="1"/>
</dbReference>
<dbReference type="PROSITE" id="PS00972">
    <property type="entry name" value="USP_1"/>
    <property type="match status" value="1"/>
</dbReference>
<keyword evidence="2" id="KW-0436">Ligase</keyword>
<dbReference type="InterPro" id="IPR001394">
    <property type="entry name" value="Peptidase_C19_UCH"/>
</dbReference>
<dbReference type="InterPro" id="IPR049407">
    <property type="entry name" value="Usp38-like_N"/>
</dbReference>
<evidence type="ECO:0000256" key="2">
    <source>
        <dbReference type="ARBA" id="ARBA00022598"/>
    </source>
</evidence>
<dbReference type="PANTHER" id="PTHR11772">
    <property type="entry name" value="ASPARAGINE SYNTHETASE"/>
    <property type="match status" value="1"/>
</dbReference>
<dbReference type="Pfam" id="PF13537">
    <property type="entry name" value="GATase_7"/>
    <property type="match status" value="1"/>
</dbReference>
<dbReference type="InterPro" id="IPR033738">
    <property type="entry name" value="AsnB_N"/>
</dbReference>
<keyword evidence="6" id="KW-0061">Asparagine biosynthesis</keyword>
<feature type="region of interest" description="Disordered" evidence="10">
    <location>
        <begin position="1408"/>
        <end position="1448"/>
    </location>
</feature>
<evidence type="ECO:0000313" key="13">
    <source>
        <dbReference type="EMBL" id="CAG8664030.1"/>
    </source>
</evidence>
<evidence type="ECO:0000256" key="9">
    <source>
        <dbReference type="ARBA" id="ARBA00048741"/>
    </source>
</evidence>
<dbReference type="CDD" id="cd00712">
    <property type="entry name" value="AsnB"/>
    <property type="match status" value="1"/>
</dbReference>
<reference evidence="13 14" key="1">
    <citation type="submission" date="2021-06" db="EMBL/GenBank/DDBJ databases">
        <authorList>
            <person name="Kallberg Y."/>
            <person name="Tangrot J."/>
            <person name="Rosling A."/>
        </authorList>
    </citation>
    <scope>NUCLEOTIDE SEQUENCE [LARGE SCALE GENOMIC DNA]</scope>
    <source>
        <strain evidence="13 14">120-4 pot B 10/14</strain>
    </source>
</reference>
<comment type="caution">
    <text evidence="13">The sequence shown here is derived from an EMBL/GenBank/DDBJ whole genome shotgun (WGS) entry which is preliminary data.</text>
</comment>
<feature type="domain" description="USP" evidence="11">
    <location>
        <begin position="1034"/>
        <end position="1387"/>
    </location>
</feature>
<dbReference type="InterPro" id="IPR017932">
    <property type="entry name" value="GATase_2_dom"/>
</dbReference>
<keyword evidence="4" id="KW-0547">Nucleotide-binding</keyword>
<dbReference type="EC" id="6.3.5.4" evidence="1"/>
<dbReference type="PROSITE" id="PS00973">
    <property type="entry name" value="USP_2"/>
    <property type="match status" value="1"/>
</dbReference>
<keyword evidence="14" id="KW-1185">Reference proteome</keyword>
<protein>
    <recommendedName>
        <fullName evidence="1">asparagine synthase (glutamine-hydrolyzing)</fullName>
        <ecNumber evidence="1">6.3.5.4</ecNumber>
    </recommendedName>
</protein>
<dbReference type="Pfam" id="PF00733">
    <property type="entry name" value="Asn_synthase"/>
    <property type="match status" value="2"/>
</dbReference>
<organism evidence="13 14">
    <name type="scientific">Gigaspora margarita</name>
    <dbReference type="NCBI Taxonomy" id="4874"/>
    <lineage>
        <taxon>Eukaryota</taxon>
        <taxon>Fungi</taxon>
        <taxon>Fungi incertae sedis</taxon>
        <taxon>Mucoromycota</taxon>
        <taxon>Glomeromycotina</taxon>
        <taxon>Glomeromycetes</taxon>
        <taxon>Diversisporales</taxon>
        <taxon>Gigasporaceae</taxon>
        <taxon>Gigaspora</taxon>
    </lineage>
</organism>
<evidence type="ECO:0000256" key="10">
    <source>
        <dbReference type="SAM" id="MobiDB-lite"/>
    </source>
</evidence>
<dbReference type="SUPFAM" id="SSF54001">
    <property type="entry name" value="Cysteine proteinases"/>
    <property type="match status" value="1"/>
</dbReference>
<dbReference type="PROSITE" id="PS50235">
    <property type="entry name" value="USP_3"/>
    <property type="match status" value="1"/>
</dbReference>
<evidence type="ECO:0000256" key="4">
    <source>
        <dbReference type="ARBA" id="ARBA00022741"/>
    </source>
</evidence>
<dbReference type="InterPro" id="IPR006426">
    <property type="entry name" value="Asn_synth_AEB"/>
</dbReference>
<dbReference type="SUPFAM" id="SSF56235">
    <property type="entry name" value="N-terminal nucleophile aminohydrolases (Ntn hydrolases)"/>
    <property type="match status" value="1"/>
</dbReference>
<feature type="domain" description="Glutamine amidotransferase type-2" evidence="12">
    <location>
        <begin position="2"/>
        <end position="188"/>
    </location>
</feature>
<keyword evidence="7" id="KW-0315">Glutamine amidotransferase</keyword>
<comment type="pathway">
    <text evidence="8">Amino-acid biosynthesis.</text>
</comment>
<sequence>MCGIFAVFNYPSDINAFRRRALLLSKRVRHRGPNWSGCEISGNNIVCHERLAIVGVDSGAQPLTNDDKSIILSVNGEIYNHKILRKQLKNDTQFKTRSDCEIILHLYAEIGIDAVKRLDGMFSFVLLDTNKNRFIAVRDPIGITTLYQGWSSSSPDTVYFASELKALQDDCDKIISFPPGHIYDSLTGETTRYYQPIWWDSDYIPTTPTDYTLLRKTLEKSVRKRLMSDVPFGVLLSGGLDSSLIAAIASREAAKLAASEDGIEDNEVDERVVTTWTKIHSFSIGLPGSPDLIAARSVAEFLGTDHHEYTFTVQEGLDAILDVIHHLETYDVTTIRASTPMYLLSRKISGMGVKMVLSGEGSDEMLGDFHKETVSRVKNLHTADCLRANKSTMAWGLEARVPFLDKDFLDVVMTIDPEEKMPKEGKMEKYILRKAFDVSTTGDTHPYLPDSILWRQKEQFSDGVGYSWIDSLRDISEKSVTDEQLANAFKRWSKDTPQTKEAYWYRDQFESLFPGDHCTESVVRWIPRKDWGCSEDPSGRAQNAHNSSYSKDVSSIQASWFSAFDRFVRYKFIKTQGLKFYCDQIDIKLNLPLRRMEQIISALLASNHPEILKKKLVEKLTTKTQEMPQSDWEKLCDFSYGLLLEHETRVHAEVGEYVLSWIAHTQKQIYLKYFNSDALEFNLEKAGSNVLEIYKVLRATTKVIKYKNEIVDSQYIENVENDCQLLQRYAEKYFVQWKGRHDLHTLFISMFYDLPKSIPSDRNVVIQASTRNNFTISRVLIHGLSNVPNESIDNDYREYVEKSVYLIESMWKERLSAAKSHSFAMALLISRIPLDHLSVISPYIQKNFREDISRFGLSIGHMIEMMPHPFAKNIGYWIVGLMKALETVRSHEILISITRINIRKVFKYLWDRKSREDALLVVKYMLLGYQIAPDVFQQVIPMYPEVLDIISQEGDQIDVLHELSNIAQCLMCRFSASQNQFIPLKQKLENLEMPSLGQSEIRTILQEHNWNKNIKSAETTYKPTVKPTRSRKRIGLQNLGNTCFMNSVLQALFNSMEFRYRIFHATSNKSKTSTLHQLKLCFGFMAFSTKSYFSPSALLETFPRWINNGRQQDCHEFLKQEESNQFVSNKRPRLDMESQSISRINFNEMPISTFGGTLENTIKCLSCGNKSRTKEDFHDLTLSLKVENESNKPSLDDMLCEFFTPEELNEDNQYFCDKCNGLQDAVKTTRIIVPPRYLILSLNRFEYDKRYARRIKIMTPVMLQDTLSLTYVPDTLERSSKNESNYTNVEIHHQMNGIADLKINGNDNCDFEEIIGDNVEYDLSAIVVHSGMSAEYGHYYTYAKDEEDGNWYNLNDNFVMTSTLSKIIEEGEDYKSDTPYLLFFRQKNLNNDDLGEIPQSLIQTVRKSDNQGYSDGGFSFYDSENKENEDDSELKDKPALDFNNRFVS</sequence>
<evidence type="ECO:0000259" key="11">
    <source>
        <dbReference type="PROSITE" id="PS50235"/>
    </source>
</evidence>
<dbReference type="Proteomes" id="UP000789901">
    <property type="component" value="Unassembled WGS sequence"/>
</dbReference>
<dbReference type="NCBIfam" id="TIGR01536">
    <property type="entry name" value="asn_synth_AEB"/>
    <property type="match status" value="1"/>
</dbReference>
<gene>
    <name evidence="13" type="ORF">GMARGA_LOCUS10045</name>
</gene>
<dbReference type="SUPFAM" id="SSF52402">
    <property type="entry name" value="Adenine nucleotide alpha hydrolases-like"/>
    <property type="match status" value="1"/>
</dbReference>
<dbReference type="InterPro" id="IPR038765">
    <property type="entry name" value="Papain-like_cys_pep_sf"/>
</dbReference>
<accession>A0ABN7UT22</accession>
<dbReference type="Gene3D" id="3.40.50.620">
    <property type="entry name" value="HUPs"/>
    <property type="match status" value="1"/>
</dbReference>
<dbReference type="InterPro" id="IPR028889">
    <property type="entry name" value="USP"/>
</dbReference>
<name>A0ABN7UT22_GIGMA</name>
<evidence type="ECO:0000256" key="7">
    <source>
        <dbReference type="ARBA" id="ARBA00022962"/>
    </source>
</evidence>
<evidence type="ECO:0000313" key="14">
    <source>
        <dbReference type="Proteomes" id="UP000789901"/>
    </source>
</evidence>
<evidence type="ECO:0000256" key="3">
    <source>
        <dbReference type="ARBA" id="ARBA00022605"/>
    </source>
</evidence>
<dbReference type="InterPro" id="IPR018200">
    <property type="entry name" value="USP_CS"/>
</dbReference>
<dbReference type="InterPro" id="IPR014729">
    <property type="entry name" value="Rossmann-like_a/b/a_fold"/>
</dbReference>
<dbReference type="Gene3D" id="3.90.70.10">
    <property type="entry name" value="Cysteine proteinases"/>
    <property type="match status" value="1"/>
</dbReference>
<dbReference type="InterPro" id="IPR050795">
    <property type="entry name" value="Asn_Synthetase"/>
</dbReference>
<evidence type="ECO:0000256" key="8">
    <source>
        <dbReference type="ARBA" id="ARBA00029440"/>
    </source>
</evidence>
<dbReference type="InterPro" id="IPR001962">
    <property type="entry name" value="Asn_synthase"/>
</dbReference>
<dbReference type="CDD" id="cd01991">
    <property type="entry name" value="Asn_synthase_B_C"/>
    <property type="match status" value="1"/>
</dbReference>
<dbReference type="PANTHER" id="PTHR11772:SF2">
    <property type="entry name" value="ASPARAGINE SYNTHETASE [GLUTAMINE-HYDROLYZING]"/>
    <property type="match status" value="1"/>
</dbReference>
<dbReference type="InterPro" id="IPR029055">
    <property type="entry name" value="Ntn_hydrolases_N"/>
</dbReference>
<dbReference type="Gene3D" id="3.60.20.10">
    <property type="entry name" value="Glutamine Phosphoribosylpyrophosphate, subunit 1, domain 1"/>
    <property type="match status" value="1"/>
</dbReference>
<dbReference type="NCBIfam" id="NF006949">
    <property type="entry name" value="PRK09431.1"/>
    <property type="match status" value="1"/>
</dbReference>
<proteinExistence type="predicted"/>
<dbReference type="EMBL" id="CAJVQB010005531">
    <property type="protein sequence ID" value="CAG8664030.1"/>
    <property type="molecule type" value="Genomic_DNA"/>
</dbReference>
<evidence type="ECO:0000259" key="12">
    <source>
        <dbReference type="PROSITE" id="PS51278"/>
    </source>
</evidence>
<evidence type="ECO:0000256" key="1">
    <source>
        <dbReference type="ARBA" id="ARBA00012737"/>
    </source>
</evidence>
<dbReference type="Pfam" id="PF00443">
    <property type="entry name" value="UCH"/>
    <property type="match status" value="1"/>
</dbReference>
<comment type="catalytic activity">
    <reaction evidence="9">
        <text>L-aspartate + L-glutamine + ATP + H2O = L-asparagine + L-glutamate + AMP + diphosphate + H(+)</text>
        <dbReference type="Rhea" id="RHEA:12228"/>
        <dbReference type="ChEBI" id="CHEBI:15377"/>
        <dbReference type="ChEBI" id="CHEBI:15378"/>
        <dbReference type="ChEBI" id="CHEBI:29985"/>
        <dbReference type="ChEBI" id="CHEBI:29991"/>
        <dbReference type="ChEBI" id="CHEBI:30616"/>
        <dbReference type="ChEBI" id="CHEBI:33019"/>
        <dbReference type="ChEBI" id="CHEBI:58048"/>
        <dbReference type="ChEBI" id="CHEBI:58359"/>
        <dbReference type="ChEBI" id="CHEBI:456215"/>
        <dbReference type="EC" id="6.3.5.4"/>
    </reaction>
</comment>
<dbReference type="Pfam" id="PF21246">
    <property type="entry name" value="Usp38-like_N"/>
    <property type="match status" value="1"/>
</dbReference>
<evidence type="ECO:0000256" key="5">
    <source>
        <dbReference type="ARBA" id="ARBA00022840"/>
    </source>
</evidence>